<evidence type="ECO:0000313" key="3">
    <source>
        <dbReference type="Proteomes" id="UP000778578"/>
    </source>
</evidence>
<protein>
    <submittedName>
        <fullName evidence="2">Hemerythrin domain-containing protein</fullName>
    </submittedName>
</protein>
<dbReference type="RefSeq" id="WP_222969928.1">
    <property type="nucleotide sequence ID" value="NZ_JAINZZ010000104.1"/>
</dbReference>
<dbReference type="InterPro" id="IPR012312">
    <property type="entry name" value="Hemerythrin-like"/>
</dbReference>
<dbReference type="EMBL" id="JAINZZ010000104">
    <property type="protein sequence ID" value="MBY8883059.1"/>
    <property type="molecule type" value="Genomic_DNA"/>
</dbReference>
<organism evidence="2 3">
    <name type="scientific">Actinacidiphila acidipaludis</name>
    <dbReference type="NCBI Taxonomy" id="2873382"/>
    <lineage>
        <taxon>Bacteria</taxon>
        <taxon>Bacillati</taxon>
        <taxon>Actinomycetota</taxon>
        <taxon>Actinomycetes</taxon>
        <taxon>Kitasatosporales</taxon>
        <taxon>Streptomycetaceae</taxon>
        <taxon>Actinacidiphila</taxon>
    </lineage>
</organism>
<evidence type="ECO:0000313" key="2">
    <source>
        <dbReference type="EMBL" id="MBY8883059.1"/>
    </source>
</evidence>
<evidence type="ECO:0000259" key="1">
    <source>
        <dbReference type="Pfam" id="PF01814"/>
    </source>
</evidence>
<reference evidence="2 3" key="1">
    <citation type="submission" date="2021-08" db="EMBL/GenBank/DDBJ databases">
        <title>WGS of actinomycetes from Thailand.</title>
        <authorList>
            <person name="Thawai C."/>
        </authorList>
    </citation>
    <scope>NUCLEOTIDE SEQUENCE [LARGE SCALE GENOMIC DNA]</scope>
    <source>
        <strain evidence="2 3">PLK6-54</strain>
    </source>
</reference>
<accession>A0ABS7QIQ6</accession>
<dbReference type="PANTHER" id="PTHR35585">
    <property type="entry name" value="HHE DOMAIN PROTEIN (AFU_ORTHOLOGUE AFUA_4G00730)"/>
    <property type="match status" value="1"/>
</dbReference>
<proteinExistence type="predicted"/>
<feature type="domain" description="Hemerythrin-like" evidence="1">
    <location>
        <begin position="22"/>
        <end position="136"/>
    </location>
</feature>
<comment type="caution">
    <text evidence="2">The sequence shown here is derived from an EMBL/GenBank/DDBJ whole genome shotgun (WGS) entry which is preliminary data.</text>
</comment>
<dbReference type="Pfam" id="PF01814">
    <property type="entry name" value="Hemerythrin"/>
    <property type="match status" value="1"/>
</dbReference>
<sequence length="193" mass="21007">MSAFSASEAERTAAAQLPDGDVVALLLEQHARIRDLFAELSRATGDDRQRAFDELRALLAVHEAAEELILRPVAKKTAGADEADARNSEEKEASEVLKKLEGMDVASPEFRAVLAEFERAVSEHAEHEEREEFPAIVEQCTPDQRRTMGARLRKAEHLAPPHPHPSAAGSPAALTLTGPFAAMMDKARDAIGH</sequence>
<dbReference type="PANTHER" id="PTHR35585:SF1">
    <property type="entry name" value="HHE DOMAIN PROTEIN (AFU_ORTHOLOGUE AFUA_4G00730)"/>
    <property type="match status" value="1"/>
</dbReference>
<gene>
    <name evidence="2" type="ORF">K7862_36310</name>
</gene>
<dbReference type="Proteomes" id="UP000778578">
    <property type="component" value="Unassembled WGS sequence"/>
</dbReference>
<keyword evidence="3" id="KW-1185">Reference proteome</keyword>
<dbReference type="Gene3D" id="1.20.120.520">
    <property type="entry name" value="nmb1532 protein domain like"/>
    <property type="match status" value="1"/>
</dbReference>
<name>A0ABS7QIQ6_9ACTN</name>